<dbReference type="RefSeq" id="WP_106877070.1">
    <property type="nucleotide sequence ID" value="NZ_PYEP01000003.1"/>
</dbReference>
<keyword evidence="2 6" id="KW-0732">Signal</keyword>
<dbReference type="AlphaFoldDB" id="A0A2P8VLK2"/>
<reference evidence="7 8" key="1">
    <citation type="submission" date="2018-03" db="EMBL/GenBank/DDBJ databases">
        <title>Draft genome sequence of the first documented clinical Siccibacter turicensis isolate in Austria.</title>
        <authorList>
            <person name="Lepuschitz S."/>
            <person name="Pekard-Amenitsch S."/>
            <person name="Haunold R."/>
            <person name="Schill S."/>
            <person name="Mach R."/>
            <person name="Allerberger F."/>
            <person name="Ruppitsch W."/>
            <person name="Forsythe S.J."/>
        </authorList>
    </citation>
    <scope>NUCLEOTIDE SEQUENCE [LARGE SCALE GENOMIC DNA]</scope>
    <source>
        <strain evidence="7 8">6100069499-17</strain>
    </source>
</reference>
<comment type="caution">
    <text evidence="7">The sequence shown here is derived from an EMBL/GenBank/DDBJ whole genome shotgun (WGS) entry which is preliminary data.</text>
</comment>
<organism evidence="7 8">
    <name type="scientific">Siccibacter turicensis</name>
    <dbReference type="NCBI Taxonomy" id="357233"/>
    <lineage>
        <taxon>Bacteria</taxon>
        <taxon>Pseudomonadati</taxon>
        <taxon>Pseudomonadota</taxon>
        <taxon>Gammaproteobacteria</taxon>
        <taxon>Enterobacterales</taxon>
        <taxon>Enterobacteriaceae</taxon>
        <taxon>Siccibacter</taxon>
    </lineage>
</organism>
<feature type="chain" id="PRO_5015172494" evidence="6">
    <location>
        <begin position="20"/>
        <end position="237"/>
    </location>
</feature>
<evidence type="ECO:0000256" key="4">
    <source>
        <dbReference type="ARBA" id="ARBA00023139"/>
    </source>
</evidence>
<protein>
    <submittedName>
        <fullName evidence="7">YnfC family lipoprotein</fullName>
    </submittedName>
</protein>
<gene>
    <name evidence="7" type="ORF">C7G83_09720</name>
</gene>
<dbReference type="Pfam" id="PF06788">
    <property type="entry name" value="UPF0257"/>
    <property type="match status" value="1"/>
</dbReference>
<dbReference type="OrthoDB" id="6546053at2"/>
<keyword evidence="5 7" id="KW-0449">Lipoprotein</keyword>
<evidence type="ECO:0000256" key="2">
    <source>
        <dbReference type="ARBA" id="ARBA00022729"/>
    </source>
</evidence>
<accession>A0A2P8VLK2</accession>
<dbReference type="InterPro" id="IPR010646">
    <property type="entry name" value="UPF0257"/>
</dbReference>
<proteinExistence type="predicted"/>
<dbReference type="Proteomes" id="UP000240212">
    <property type="component" value="Unassembled WGS sequence"/>
</dbReference>
<dbReference type="STRING" id="1388748.GCA_000463155_02898"/>
<keyword evidence="1" id="KW-1003">Cell membrane</keyword>
<keyword evidence="3" id="KW-0472">Membrane</keyword>
<keyword evidence="4" id="KW-0564">Palmitate</keyword>
<evidence type="ECO:0000313" key="7">
    <source>
        <dbReference type="EMBL" id="PSN08434.1"/>
    </source>
</evidence>
<evidence type="ECO:0000256" key="3">
    <source>
        <dbReference type="ARBA" id="ARBA00023136"/>
    </source>
</evidence>
<evidence type="ECO:0000256" key="1">
    <source>
        <dbReference type="ARBA" id="ARBA00022475"/>
    </source>
</evidence>
<dbReference type="GO" id="GO:0005886">
    <property type="term" value="C:plasma membrane"/>
    <property type="evidence" value="ECO:0007669"/>
    <property type="project" value="InterPro"/>
</dbReference>
<evidence type="ECO:0000256" key="6">
    <source>
        <dbReference type="SAM" id="SignalP"/>
    </source>
</evidence>
<evidence type="ECO:0000313" key="8">
    <source>
        <dbReference type="Proteomes" id="UP000240212"/>
    </source>
</evidence>
<feature type="signal peptide" evidence="6">
    <location>
        <begin position="1"/>
        <end position="19"/>
    </location>
</feature>
<sequence length="237" mass="26770">MKSVCLLSAALCLALPAHAVSTVQFTPAVLNTALLFNHDPSVGPVKHSLQWIRDSTGKLQTMTEVWYDRQGCFTKVNMVDKLNGNEFHLENSAGTLRSHSGQRIAGKVNQACQITELENESGRYTLAYNARGLLETMTNRETGNVAQRFEYRHGQFPVRIRDYQNHTDNVFAYPAGNPQFLDMQMVLNNPESTVWLKQSCTYQPDGNANLCAMTTALDEHYQNAPVMMFSNHRVEYY</sequence>
<dbReference type="EMBL" id="PYEP01000003">
    <property type="protein sequence ID" value="PSN08434.1"/>
    <property type="molecule type" value="Genomic_DNA"/>
</dbReference>
<evidence type="ECO:0000256" key="5">
    <source>
        <dbReference type="ARBA" id="ARBA00023288"/>
    </source>
</evidence>
<name>A0A2P8VLK2_9ENTR</name>
<keyword evidence="8" id="KW-1185">Reference proteome</keyword>